<name>A0ACC1QAZ1_9APHY</name>
<sequence length="73" mass="7168">MPCRRFVRPFLSISVISRSGSSGSSGSSGTESTGALNPGTSDTSTTPNNGAATSMGKQAGLFAGLALLGAFLA</sequence>
<dbReference type="EMBL" id="JANSHE010000136">
    <property type="protein sequence ID" value="KAJ3015966.1"/>
    <property type="molecule type" value="Genomic_DNA"/>
</dbReference>
<organism evidence="1 2">
    <name type="scientific">Trametes sanguinea</name>
    <dbReference type="NCBI Taxonomy" id="158606"/>
    <lineage>
        <taxon>Eukaryota</taxon>
        <taxon>Fungi</taxon>
        <taxon>Dikarya</taxon>
        <taxon>Basidiomycota</taxon>
        <taxon>Agaricomycotina</taxon>
        <taxon>Agaricomycetes</taxon>
        <taxon>Polyporales</taxon>
        <taxon>Polyporaceae</taxon>
        <taxon>Trametes</taxon>
    </lineage>
</organism>
<keyword evidence="2" id="KW-1185">Reference proteome</keyword>
<accession>A0ACC1QAZ1</accession>
<gene>
    <name evidence="1" type="ORF">NUW54_g908</name>
</gene>
<proteinExistence type="predicted"/>
<dbReference type="Proteomes" id="UP001144978">
    <property type="component" value="Unassembled WGS sequence"/>
</dbReference>
<reference evidence="1" key="1">
    <citation type="submission" date="2022-08" db="EMBL/GenBank/DDBJ databases">
        <title>Genome Sequence of Pycnoporus sanguineus.</title>
        <authorList>
            <person name="Buettner E."/>
        </authorList>
    </citation>
    <scope>NUCLEOTIDE SEQUENCE</scope>
    <source>
        <strain evidence="1">CG-C14</strain>
    </source>
</reference>
<evidence type="ECO:0000313" key="2">
    <source>
        <dbReference type="Proteomes" id="UP001144978"/>
    </source>
</evidence>
<protein>
    <submittedName>
        <fullName evidence="1">Uncharacterized protein</fullName>
    </submittedName>
</protein>
<evidence type="ECO:0000313" key="1">
    <source>
        <dbReference type="EMBL" id="KAJ3015966.1"/>
    </source>
</evidence>
<comment type="caution">
    <text evidence="1">The sequence shown here is derived from an EMBL/GenBank/DDBJ whole genome shotgun (WGS) entry which is preliminary data.</text>
</comment>